<dbReference type="RefSeq" id="WP_395123641.1">
    <property type="nucleotide sequence ID" value="NZ_JBIMSP010000004.1"/>
</dbReference>
<dbReference type="Proteomes" id="UP001609176">
    <property type="component" value="Unassembled WGS sequence"/>
</dbReference>
<reference evidence="1 2" key="1">
    <citation type="submission" date="2024-10" db="EMBL/GenBank/DDBJ databases">
        <authorList>
            <person name="Riesco R."/>
        </authorList>
    </citation>
    <scope>NUCLEOTIDE SEQUENCE [LARGE SCALE GENOMIC DNA]</scope>
    <source>
        <strain evidence="1 2">NCIMB 15448</strain>
    </source>
</reference>
<evidence type="ECO:0000313" key="1">
    <source>
        <dbReference type="EMBL" id="MFH5241170.1"/>
    </source>
</evidence>
<dbReference type="EMBL" id="JBIMSP010000004">
    <property type="protein sequence ID" value="MFH5241170.1"/>
    <property type="molecule type" value="Genomic_DNA"/>
</dbReference>
<gene>
    <name evidence="1" type="ORF">ACHIPV_04630</name>
</gene>
<name>A0ABW7KFI8_9NOCA</name>
<protein>
    <submittedName>
        <fullName evidence="1">Uncharacterized protein</fullName>
    </submittedName>
</protein>
<proteinExistence type="predicted"/>
<evidence type="ECO:0000313" key="2">
    <source>
        <dbReference type="Proteomes" id="UP001609176"/>
    </source>
</evidence>
<sequence>MTVYGRGIGNSSLEYWMQMPDSDDIYRKRLASFVVSAPHHHPGTFALLPDQLAAMLAQDIAFMTFDFAAGKIFRRPAFHRPDDDFDRIVAAQGLSFGEFVAFNEARAAEVKRRVSMT</sequence>
<comment type="caution">
    <text evidence="1">The sequence shown here is derived from an EMBL/GenBank/DDBJ whole genome shotgun (WGS) entry which is preliminary data.</text>
</comment>
<organism evidence="1 2">
    <name type="scientific">Antrihabitans spumae</name>
    <dbReference type="NCBI Taxonomy" id="3373370"/>
    <lineage>
        <taxon>Bacteria</taxon>
        <taxon>Bacillati</taxon>
        <taxon>Actinomycetota</taxon>
        <taxon>Actinomycetes</taxon>
        <taxon>Mycobacteriales</taxon>
        <taxon>Nocardiaceae</taxon>
        <taxon>Antrihabitans</taxon>
    </lineage>
</organism>
<accession>A0ABW7KFI8</accession>